<dbReference type="SUPFAM" id="SSF53850">
    <property type="entry name" value="Periplasmic binding protein-like II"/>
    <property type="match status" value="1"/>
</dbReference>
<keyword evidence="1" id="KW-0732">Signal</keyword>
<dbReference type="AlphaFoldDB" id="A0A2J8U3F8"/>
<dbReference type="Gene3D" id="3.40.190.10">
    <property type="entry name" value="Periplasmic binding protein-like II"/>
    <property type="match status" value="1"/>
</dbReference>
<protein>
    <submittedName>
        <fullName evidence="3">TF isoform 11</fullName>
    </submittedName>
</protein>
<sequence>MRLAVGALLACAVLGLCLAVPDKTVRWCAVSEHEATKCQSFRDHMKGVLPPDGPSVACVKKASYIDCIRAIAVSRCCLEESGRKPYFLCFQSLWNNSLLTGK</sequence>
<dbReference type="PROSITE" id="PS51408">
    <property type="entry name" value="TRANSFERRIN_LIKE_4"/>
    <property type="match status" value="1"/>
</dbReference>
<feature type="domain" description="Transferrin-like" evidence="2">
    <location>
        <begin position="25"/>
        <end position="102"/>
    </location>
</feature>
<feature type="signal peptide" evidence="1">
    <location>
        <begin position="1"/>
        <end position="19"/>
    </location>
</feature>
<feature type="chain" id="PRO_5014431019" evidence="1">
    <location>
        <begin position="20"/>
        <end position="102"/>
    </location>
</feature>
<dbReference type="EMBL" id="NDHI03003471">
    <property type="protein sequence ID" value="PNJ39813.1"/>
    <property type="molecule type" value="Genomic_DNA"/>
</dbReference>
<comment type="caution">
    <text evidence="3">The sequence shown here is derived from an EMBL/GenBank/DDBJ whole genome shotgun (WGS) entry which is preliminary data.</text>
</comment>
<accession>A0A2J8U3F8</accession>
<evidence type="ECO:0000259" key="2">
    <source>
        <dbReference type="PROSITE" id="PS51408"/>
    </source>
</evidence>
<name>A0A2J8U3F8_PONAB</name>
<organism evidence="3">
    <name type="scientific">Pongo abelii</name>
    <name type="common">Sumatran orangutan</name>
    <name type="synonym">Pongo pygmaeus abelii</name>
    <dbReference type="NCBI Taxonomy" id="9601"/>
    <lineage>
        <taxon>Eukaryota</taxon>
        <taxon>Metazoa</taxon>
        <taxon>Chordata</taxon>
        <taxon>Craniata</taxon>
        <taxon>Vertebrata</taxon>
        <taxon>Euteleostomi</taxon>
        <taxon>Mammalia</taxon>
        <taxon>Eutheria</taxon>
        <taxon>Euarchontoglires</taxon>
        <taxon>Primates</taxon>
        <taxon>Haplorrhini</taxon>
        <taxon>Catarrhini</taxon>
        <taxon>Hominidae</taxon>
        <taxon>Pongo</taxon>
    </lineage>
</organism>
<reference evidence="3" key="1">
    <citation type="submission" date="2017-12" db="EMBL/GenBank/DDBJ databases">
        <title>High-resolution comparative analysis of great ape genomes.</title>
        <authorList>
            <person name="Pollen A."/>
            <person name="Hastie A."/>
            <person name="Hormozdiari F."/>
            <person name="Dougherty M."/>
            <person name="Liu R."/>
            <person name="Chaisson M."/>
            <person name="Hoppe E."/>
            <person name="Hill C."/>
            <person name="Pang A."/>
            <person name="Hillier L."/>
            <person name="Baker C."/>
            <person name="Armstrong J."/>
            <person name="Shendure J."/>
            <person name="Paten B."/>
            <person name="Wilson R."/>
            <person name="Chao H."/>
            <person name="Schneider V."/>
            <person name="Ventura M."/>
            <person name="Kronenberg Z."/>
            <person name="Murali S."/>
            <person name="Gordon D."/>
            <person name="Cantsilieris S."/>
            <person name="Munson K."/>
            <person name="Nelson B."/>
            <person name="Raja A."/>
            <person name="Underwood J."/>
            <person name="Diekhans M."/>
            <person name="Fiddes I."/>
            <person name="Haussler D."/>
            <person name="Eichler E."/>
        </authorList>
    </citation>
    <scope>NUCLEOTIDE SEQUENCE [LARGE SCALE GENOMIC DNA]</scope>
    <source>
        <strain evidence="3">Susie</strain>
    </source>
</reference>
<evidence type="ECO:0000256" key="1">
    <source>
        <dbReference type="SAM" id="SignalP"/>
    </source>
</evidence>
<evidence type="ECO:0000313" key="3">
    <source>
        <dbReference type="EMBL" id="PNJ39813.1"/>
    </source>
</evidence>
<dbReference type="Pfam" id="PF00405">
    <property type="entry name" value="Transferrin"/>
    <property type="match status" value="1"/>
</dbReference>
<dbReference type="InterPro" id="IPR001156">
    <property type="entry name" value="Transferrin-like_dom"/>
</dbReference>
<gene>
    <name evidence="3" type="ORF">CR201_G0030487</name>
</gene>
<proteinExistence type="predicted"/>